<dbReference type="RefSeq" id="WP_097012133.1">
    <property type="nucleotide sequence ID" value="NZ_LT907975.1"/>
</dbReference>
<protein>
    <submittedName>
        <fullName evidence="2">Type IV pilus assembly PilZ</fullName>
    </submittedName>
</protein>
<reference evidence="3" key="1">
    <citation type="submission" date="2017-09" db="EMBL/GenBank/DDBJ databases">
        <authorList>
            <person name="Regsiter A."/>
            <person name="William W."/>
        </authorList>
    </citation>
    <scope>NUCLEOTIDE SEQUENCE [LARGE SCALE GENOMIC DNA]</scope>
    <source>
        <strain evidence="3">500-1</strain>
    </source>
</reference>
<dbReference type="InterPro" id="IPR009875">
    <property type="entry name" value="PilZ_domain"/>
</dbReference>
<dbReference type="GO" id="GO:0035438">
    <property type="term" value="F:cyclic-di-GMP binding"/>
    <property type="evidence" value="ECO:0007669"/>
    <property type="project" value="InterPro"/>
</dbReference>
<dbReference type="EMBL" id="LT907975">
    <property type="protein sequence ID" value="SOB59230.1"/>
    <property type="molecule type" value="Genomic_DNA"/>
</dbReference>
<dbReference type="Gene3D" id="2.40.10.220">
    <property type="entry name" value="predicted glycosyltransferase like domains"/>
    <property type="match status" value="1"/>
</dbReference>
<sequence>MDDNKRHSTRVKAGFEAYVTVDDVVIPVETRDISLKGALLVGCDDCHVGTHAELHIPLSPSVRIVTEGDIIRSGDNQIAMRFKEMDELSFTFLHRLVQLNAQDPVTIDDELMDVFEKF</sequence>
<feature type="domain" description="PilZ" evidence="1">
    <location>
        <begin position="4"/>
        <end position="97"/>
    </location>
</feature>
<dbReference type="Proteomes" id="UP000219215">
    <property type="component" value="Chromosome DPRO"/>
</dbReference>
<dbReference type="Pfam" id="PF07238">
    <property type="entry name" value="PilZ"/>
    <property type="match status" value="1"/>
</dbReference>
<dbReference type="KEGG" id="pprf:DPRO_2324"/>
<dbReference type="AlphaFoldDB" id="A0A2C8F9K2"/>
<evidence type="ECO:0000313" key="2">
    <source>
        <dbReference type="EMBL" id="SOB59230.1"/>
    </source>
</evidence>
<dbReference type="SUPFAM" id="SSF141371">
    <property type="entry name" value="PilZ domain-like"/>
    <property type="match status" value="1"/>
</dbReference>
<gene>
    <name evidence="2" type="ORF">DPRO_2324</name>
</gene>
<proteinExistence type="predicted"/>
<dbReference type="OrthoDB" id="370480at2"/>
<accession>A0A2C8F9K2</accession>
<evidence type="ECO:0000259" key="1">
    <source>
        <dbReference type="Pfam" id="PF07238"/>
    </source>
</evidence>
<evidence type="ECO:0000313" key="3">
    <source>
        <dbReference type="Proteomes" id="UP000219215"/>
    </source>
</evidence>
<keyword evidence="3" id="KW-1185">Reference proteome</keyword>
<organism evidence="2 3">
    <name type="scientific">Pseudodesulfovibrio profundus</name>
    <dbReference type="NCBI Taxonomy" id="57320"/>
    <lineage>
        <taxon>Bacteria</taxon>
        <taxon>Pseudomonadati</taxon>
        <taxon>Thermodesulfobacteriota</taxon>
        <taxon>Desulfovibrionia</taxon>
        <taxon>Desulfovibrionales</taxon>
        <taxon>Desulfovibrionaceae</taxon>
    </lineage>
</organism>
<name>A0A2C8F9K2_9BACT</name>